<dbReference type="EMBL" id="KN554528">
    <property type="protein sequence ID" value="KHJ89223.1"/>
    <property type="molecule type" value="Genomic_DNA"/>
</dbReference>
<gene>
    <name evidence="1" type="ORF">OESDEN_10959</name>
</gene>
<protein>
    <submittedName>
        <fullName evidence="1">Uncharacterized protein</fullName>
    </submittedName>
</protein>
<keyword evidence="2" id="KW-1185">Reference proteome</keyword>
<dbReference type="AlphaFoldDB" id="A0A0B1SVA9"/>
<evidence type="ECO:0000313" key="1">
    <source>
        <dbReference type="EMBL" id="KHJ89223.1"/>
    </source>
</evidence>
<evidence type="ECO:0000313" key="2">
    <source>
        <dbReference type="Proteomes" id="UP000053660"/>
    </source>
</evidence>
<dbReference type="Proteomes" id="UP000053660">
    <property type="component" value="Unassembled WGS sequence"/>
</dbReference>
<proteinExistence type="predicted"/>
<organism evidence="1 2">
    <name type="scientific">Oesophagostomum dentatum</name>
    <name type="common">Nodular worm</name>
    <dbReference type="NCBI Taxonomy" id="61180"/>
    <lineage>
        <taxon>Eukaryota</taxon>
        <taxon>Metazoa</taxon>
        <taxon>Ecdysozoa</taxon>
        <taxon>Nematoda</taxon>
        <taxon>Chromadorea</taxon>
        <taxon>Rhabditida</taxon>
        <taxon>Rhabditina</taxon>
        <taxon>Rhabditomorpha</taxon>
        <taxon>Strongyloidea</taxon>
        <taxon>Strongylidae</taxon>
        <taxon>Oesophagostomum</taxon>
    </lineage>
</organism>
<accession>A0A0B1SVA9</accession>
<sequence length="75" mass="8517">MSQRESLQRTENQGNEIKLAKTQETVEAAPLRILLIIFLDGKKFNLDGPDGNRSYWRDLRKSPFTSADAISEAVH</sequence>
<reference evidence="1 2" key="1">
    <citation type="submission" date="2014-03" db="EMBL/GenBank/DDBJ databases">
        <title>Draft genome of the hookworm Oesophagostomum dentatum.</title>
        <authorList>
            <person name="Mitreva M."/>
        </authorList>
    </citation>
    <scope>NUCLEOTIDE SEQUENCE [LARGE SCALE GENOMIC DNA]</scope>
    <source>
        <strain evidence="1 2">OD-Hann</strain>
    </source>
</reference>
<name>A0A0B1SVA9_OESDE</name>